<evidence type="ECO:0000256" key="1">
    <source>
        <dbReference type="SAM" id="MobiDB-lite"/>
    </source>
</evidence>
<proteinExistence type="predicted"/>
<reference evidence="2 3" key="1">
    <citation type="submission" date="2019-10" db="EMBL/GenBank/DDBJ databases">
        <title>Cognatihalovulum marinum gen. nov. sp. nov., a new member of the family Rhodobacteraceae isolated from deep seawater of the Northwest Indian Ocean.</title>
        <authorList>
            <person name="Ruan C."/>
            <person name="Wang J."/>
            <person name="Zheng X."/>
            <person name="Song L."/>
            <person name="Zhu Y."/>
            <person name="Huang Y."/>
            <person name="Lu Z."/>
            <person name="Du W."/>
            <person name="Huang L."/>
            <person name="Dai X."/>
        </authorList>
    </citation>
    <scope>NUCLEOTIDE SEQUENCE [LARGE SCALE GENOMIC DNA]</scope>
    <source>
        <strain evidence="2 3">2CG4</strain>
    </source>
</reference>
<dbReference type="AlphaFoldDB" id="A0A6L5Z6E6"/>
<keyword evidence="3" id="KW-1185">Reference proteome</keyword>
<dbReference type="RefSeq" id="WP_154449483.1">
    <property type="nucleotide sequence ID" value="NZ_WIND01000034.1"/>
</dbReference>
<dbReference type="Proteomes" id="UP000474957">
    <property type="component" value="Unassembled WGS sequence"/>
</dbReference>
<name>A0A6L5Z6E6_9RHOB</name>
<feature type="region of interest" description="Disordered" evidence="1">
    <location>
        <begin position="47"/>
        <end position="69"/>
    </location>
</feature>
<accession>A0A6L5Z6E6</accession>
<evidence type="ECO:0000313" key="3">
    <source>
        <dbReference type="Proteomes" id="UP000474957"/>
    </source>
</evidence>
<dbReference type="EMBL" id="WIND01000034">
    <property type="protein sequence ID" value="MSU92027.1"/>
    <property type="molecule type" value="Genomic_DNA"/>
</dbReference>
<evidence type="ECO:0000313" key="2">
    <source>
        <dbReference type="EMBL" id="MSU92027.1"/>
    </source>
</evidence>
<protein>
    <submittedName>
        <fullName evidence="2">Uncharacterized protein</fullName>
    </submittedName>
</protein>
<sequence>MDVHDEAEFDRLYAKTSRQAGVIENLKIALHAAIVAPKGVVPAEAEPFYNPARTRQEPAPSPAPQAPRKAGDVLWHTDMENCPNAVDIVVKMSDGTFQHHDAEDNDIQWSKHYPLPEGRKIGSWPVAWAVLV</sequence>
<comment type="caution">
    <text evidence="2">The sequence shown here is derived from an EMBL/GenBank/DDBJ whole genome shotgun (WGS) entry which is preliminary data.</text>
</comment>
<organism evidence="2 3">
    <name type="scientific">Halovulum marinum</name>
    <dbReference type="NCBI Taxonomy" id="2662447"/>
    <lineage>
        <taxon>Bacteria</taxon>
        <taxon>Pseudomonadati</taxon>
        <taxon>Pseudomonadota</taxon>
        <taxon>Alphaproteobacteria</taxon>
        <taxon>Rhodobacterales</taxon>
        <taxon>Paracoccaceae</taxon>
        <taxon>Halovulum</taxon>
    </lineage>
</organism>
<gene>
    <name evidence="2" type="ORF">GE300_20955</name>
</gene>